<evidence type="ECO:0000256" key="1">
    <source>
        <dbReference type="ARBA" id="ARBA00007430"/>
    </source>
</evidence>
<dbReference type="InterPro" id="IPR051203">
    <property type="entry name" value="Polysaccharide_Synthase-Rel"/>
</dbReference>
<dbReference type="AlphaFoldDB" id="A0A1V2IBN6"/>
<dbReference type="RefSeq" id="WP_076816721.1">
    <property type="nucleotide sequence ID" value="NZ_MOMC01000024.1"/>
</dbReference>
<dbReference type="Proteomes" id="UP000188929">
    <property type="component" value="Unassembled WGS sequence"/>
</dbReference>
<evidence type="ECO:0000313" key="4">
    <source>
        <dbReference type="EMBL" id="ONH30618.1"/>
    </source>
</evidence>
<dbReference type="Gene3D" id="3.40.50.720">
    <property type="entry name" value="NAD(P)-binding Rossmann-like Domain"/>
    <property type="match status" value="1"/>
</dbReference>
<dbReference type="STRING" id="1834516.BL253_12815"/>
<dbReference type="SUPFAM" id="SSF51735">
    <property type="entry name" value="NAD(P)-binding Rossmann-fold domains"/>
    <property type="match status" value="1"/>
</dbReference>
<comment type="similarity">
    <text evidence="1">Belongs to the polysaccharide synthase family.</text>
</comment>
<keyword evidence="5" id="KW-1185">Reference proteome</keyword>
<dbReference type="Pfam" id="PF02719">
    <property type="entry name" value="Polysacc_synt_2"/>
    <property type="match status" value="1"/>
</dbReference>
<protein>
    <submittedName>
        <fullName evidence="4">Polysaccharide biosynthesis protein</fullName>
    </submittedName>
</protein>
<comment type="caution">
    <text evidence="4">The sequence shown here is derived from an EMBL/GenBank/DDBJ whole genome shotgun (WGS) entry which is preliminary data.</text>
</comment>
<dbReference type="OrthoDB" id="9803111at2"/>
<dbReference type="EMBL" id="MOMC01000024">
    <property type="protein sequence ID" value="ONH30618.1"/>
    <property type="molecule type" value="Genomic_DNA"/>
</dbReference>
<sequence length="404" mass="43417">MTESTASARDSAGMLTGRRVLVTGGTGSLGQVLVRRILSGEVGVPAKVIILSRDEAKQHAMRLAYLRQRVTTDETIYRNFDRILEFRLGDVRNYWDVAACVRDADVVVNAAALKQVPACEYFPEQAILTNCSGASNIVRAVAEHGYQVDCVVGVGTDKCCKPVNVMGMTKALQERIFTAANVGVRERSGRTRFVGVRYGNVLASRGSVIPLFLDQIARGGPVTITVASMTRFLVTLNEAVDMIFHSIRRGRPGEILVPRTPAATVIDIAHALIGDRDVPVEVVGVRPGEKMHEVMVSEEECHRTRRDGQYYVISPMLPEIGEPSLASELAGEYSSADNVVGLAETAGLLRRNNLLPPLSTPAAGSPGPSVVPDQRAGTDPVAHPAAGADGPGEYPSTDHLDLLR</sequence>
<evidence type="ECO:0000313" key="5">
    <source>
        <dbReference type="Proteomes" id="UP000188929"/>
    </source>
</evidence>
<proteinExistence type="inferred from homology"/>
<accession>A0A1V2IBN6</accession>
<evidence type="ECO:0000259" key="3">
    <source>
        <dbReference type="Pfam" id="PF02719"/>
    </source>
</evidence>
<name>A0A1V2IBN6_9ACTN</name>
<dbReference type="InterPro" id="IPR003869">
    <property type="entry name" value="Polysac_CapD-like"/>
</dbReference>
<evidence type="ECO:0000256" key="2">
    <source>
        <dbReference type="SAM" id="MobiDB-lite"/>
    </source>
</evidence>
<dbReference type="InterPro" id="IPR036291">
    <property type="entry name" value="NAD(P)-bd_dom_sf"/>
</dbReference>
<organism evidence="4 5">
    <name type="scientific">Pseudofrankia asymbiotica</name>
    <dbReference type="NCBI Taxonomy" id="1834516"/>
    <lineage>
        <taxon>Bacteria</taxon>
        <taxon>Bacillati</taxon>
        <taxon>Actinomycetota</taxon>
        <taxon>Actinomycetes</taxon>
        <taxon>Frankiales</taxon>
        <taxon>Frankiaceae</taxon>
        <taxon>Pseudofrankia</taxon>
    </lineage>
</organism>
<gene>
    <name evidence="4" type="ORF">BL253_12815</name>
</gene>
<dbReference type="PANTHER" id="PTHR43318:SF2">
    <property type="entry name" value="UDP-N-ACETYLGLUCOSAMINE 4,6-DEHYDRATASE (INVERTING)"/>
    <property type="match status" value="1"/>
</dbReference>
<feature type="region of interest" description="Disordered" evidence="2">
    <location>
        <begin position="357"/>
        <end position="404"/>
    </location>
</feature>
<feature type="domain" description="Polysaccharide biosynthesis protein CapD-like" evidence="3">
    <location>
        <begin position="20"/>
        <end position="314"/>
    </location>
</feature>
<reference evidence="5" key="1">
    <citation type="submission" date="2016-10" db="EMBL/GenBank/DDBJ databases">
        <title>Frankia sp. NRRL B-16386 Genome sequencing.</title>
        <authorList>
            <person name="Ghodhbane-Gtari F."/>
            <person name="Swanson E."/>
            <person name="Gueddou A."/>
            <person name="Hezbri K."/>
            <person name="Ktari K."/>
            <person name="Nouioui I."/>
            <person name="Morris K."/>
            <person name="Simpson S."/>
            <person name="Abebe-Akele F."/>
            <person name="Thomas K."/>
            <person name="Gtari M."/>
            <person name="Tisa L.S."/>
        </authorList>
    </citation>
    <scope>NUCLEOTIDE SEQUENCE [LARGE SCALE GENOMIC DNA]</scope>
    <source>
        <strain evidence="5">NRRL B-16386</strain>
    </source>
</reference>
<dbReference type="PANTHER" id="PTHR43318">
    <property type="entry name" value="UDP-N-ACETYLGLUCOSAMINE 4,6-DEHYDRATASE"/>
    <property type="match status" value="1"/>
</dbReference>